<comment type="subunit">
    <text evidence="3">Interacts with PTH1R (via N-terminal extracellular domain).</text>
</comment>
<dbReference type="GO" id="GO:0005179">
    <property type="term" value="F:hormone activity"/>
    <property type="evidence" value="ECO:0007669"/>
    <property type="project" value="UniProtKB-KW"/>
</dbReference>
<evidence type="ECO:0000256" key="1">
    <source>
        <dbReference type="ARBA" id="ARBA00004613"/>
    </source>
</evidence>
<keyword evidence="12" id="KW-1185">Reference proteome</keyword>
<protein>
    <recommendedName>
        <fullName evidence="4">Parathyroid hormone</fullName>
    </recommendedName>
</protein>
<sequence>MRQMVKLAQVKKTLDQGAALAKWRKENNPETLTSAAAFQSQVKMMSAKYMAKVMILMLAIVFLTKTDGKAIKKRAVSEIQLMHNLGKYLASLERIEWLRKKLQDVHRFPSPGAPLDAGEGRSQRSPPKEENVLVDHYQKSLGEGDKADVDVLIKAKSQ</sequence>
<keyword evidence="6" id="KW-0165">Cleavage on pair of basic residues</keyword>
<evidence type="ECO:0000313" key="12">
    <source>
        <dbReference type="Proteomes" id="UP001166674"/>
    </source>
</evidence>
<keyword evidence="8" id="KW-0732">Signal</keyword>
<evidence type="ECO:0000256" key="6">
    <source>
        <dbReference type="ARBA" id="ARBA00022685"/>
    </source>
</evidence>
<organism evidence="11 12">
    <name type="scientific">Sciurus carolinensis</name>
    <name type="common">Eastern gray squirrel</name>
    <dbReference type="NCBI Taxonomy" id="30640"/>
    <lineage>
        <taxon>Eukaryota</taxon>
        <taxon>Metazoa</taxon>
        <taxon>Chordata</taxon>
        <taxon>Craniata</taxon>
        <taxon>Vertebrata</taxon>
        <taxon>Euteleostomi</taxon>
        <taxon>Mammalia</taxon>
        <taxon>Eutheria</taxon>
        <taxon>Euarchontoglires</taxon>
        <taxon>Glires</taxon>
        <taxon>Rodentia</taxon>
        <taxon>Sciuromorpha</taxon>
        <taxon>Sciuridae</taxon>
        <taxon>Sciurinae</taxon>
        <taxon>Sciurini</taxon>
        <taxon>Sciurus</taxon>
    </lineage>
</organism>
<comment type="function">
    <text evidence="9">Parathyroid hormone elevates calcium level by dissolving the salts in bone and preventing their renal excretion. Acts by binding to its receptor, PTH1R, activating G protein-coupled receptor signaling. Stimulates [1-14C]-2-deoxy-D-glucose (2DG) transport and glycogen synthesis in osteoblastic cells.</text>
</comment>
<comment type="caution">
    <text evidence="11">The sequence shown here is derived from an EMBL/GenBank/DDBJ whole genome shotgun (WGS) entry which is preliminary data.</text>
</comment>
<dbReference type="SMART" id="SM00087">
    <property type="entry name" value="PTH"/>
    <property type="match status" value="1"/>
</dbReference>
<dbReference type="PANTHER" id="PTHR10541">
    <property type="entry name" value="PARATHYROID HORMONE"/>
    <property type="match status" value="1"/>
</dbReference>
<dbReference type="Pfam" id="PF01279">
    <property type="entry name" value="Parathyroid"/>
    <property type="match status" value="1"/>
</dbReference>
<dbReference type="GO" id="GO:0006874">
    <property type="term" value="P:intracellular calcium ion homeostasis"/>
    <property type="evidence" value="ECO:0007669"/>
    <property type="project" value="InterPro"/>
</dbReference>
<gene>
    <name evidence="11" type="ORF">SUZIE_187215</name>
</gene>
<dbReference type="InterPro" id="IPR003625">
    <property type="entry name" value="PTH"/>
</dbReference>
<evidence type="ECO:0000256" key="5">
    <source>
        <dbReference type="ARBA" id="ARBA00022525"/>
    </source>
</evidence>
<feature type="region of interest" description="Disordered" evidence="10">
    <location>
        <begin position="108"/>
        <end position="130"/>
    </location>
</feature>
<evidence type="ECO:0000256" key="4">
    <source>
        <dbReference type="ARBA" id="ARBA00022135"/>
    </source>
</evidence>
<evidence type="ECO:0000256" key="8">
    <source>
        <dbReference type="ARBA" id="ARBA00022729"/>
    </source>
</evidence>
<accession>A0AA41T668</accession>
<feature type="compositionally biased region" description="Basic and acidic residues" evidence="10">
    <location>
        <begin position="118"/>
        <end position="130"/>
    </location>
</feature>
<dbReference type="AlphaFoldDB" id="A0AA41T668"/>
<evidence type="ECO:0000313" key="11">
    <source>
        <dbReference type="EMBL" id="MBZ3886291.1"/>
    </source>
</evidence>
<dbReference type="EMBL" id="JAATJV010407076">
    <property type="protein sequence ID" value="MBZ3886291.1"/>
    <property type="molecule type" value="Genomic_DNA"/>
</dbReference>
<dbReference type="PROSITE" id="PS00335">
    <property type="entry name" value="PARATHYROID"/>
    <property type="match status" value="1"/>
</dbReference>
<dbReference type="Proteomes" id="UP001166674">
    <property type="component" value="Unassembled WGS sequence"/>
</dbReference>
<keyword evidence="7" id="KW-0372">Hormone</keyword>
<evidence type="ECO:0000256" key="3">
    <source>
        <dbReference type="ARBA" id="ARBA00011605"/>
    </source>
</evidence>
<name>A0AA41T668_SCICA</name>
<comment type="subcellular location">
    <subcellularLocation>
        <location evidence="1">Secreted</location>
    </subcellularLocation>
</comment>
<evidence type="ECO:0000256" key="10">
    <source>
        <dbReference type="SAM" id="MobiDB-lite"/>
    </source>
</evidence>
<evidence type="ECO:0000256" key="7">
    <source>
        <dbReference type="ARBA" id="ARBA00022702"/>
    </source>
</evidence>
<comment type="similarity">
    <text evidence="2">Belongs to the parathyroid hormone family.</text>
</comment>
<dbReference type="GO" id="GO:0007267">
    <property type="term" value="P:cell-cell signaling"/>
    <property type="evidence" value="ECO:0007669"/>
    <property type="project" value="TreeGrafter"/>
</dbReference>
<dbReference type="InterPro" id="IPR001415">
    <property type="entry name" value="PTH/PTH-rel"/>
</dbReference>
<dbReference type="PANTHER" id="PTHR10541:SF2">
    <property type="entry name" value="PARATHYROID HORMONE"/>
    <property type="match status" value="1"/>
</dbReference>
<keyword evidence="5" id="KW-0964">Secreted</keyword>
<dbReference type="GO" id="GO:0031856">
    <property type="term" value="F:parathyroid hormone receptor binding"/>
    <property type="evidence" value="ECO:0007669"/>
    <property type="project" value="TreeGrafter"/>
</dbReference>
<proteinExistence type="inferred from homology"/>
<evidence type="ECO:0000256" key="2">
    <source>
        <dbReference type="ARBA" id="ARBA00006307"/>
    </source>
</evidence>
<evidence type="ECO:0000256" key="9">
    <source>
        <dbReference type="ARBA" id="ARBA00093407"/>
    </source>
</evidence>
<reference evidence="11" key="1">
    <citation type="submission" date="2020-03" db="EMBL/GenBank/DDBJ databases">
        <title>Studies in the Genomics of Life Span.</title>
        <authorList>
            <person name="Glass D."/>
        </authorList>
    </citation>
    <scope>NUCLEOTIDE SEQUENCE</scope>
    <source>
        <strain evidence="11">SUZIE</strain>
        <tissue evidence="11">Muscle</tissue>
    </source>
</reference>
<dbReference type="GO" id="GO:0005615">
    <property type="term" value="C:extracellular space"/>
    <property type="evidence" value="ECO:0007669"/>
    <property type="project" value="TreeGrafter"/>
</dbReference>